<keyword evidence="11" id="KW-0511">Multifunctional enzyme</keyword>
<evidence type="ECO:0000256" key="16">
    <source>
        <dbReference type="PIRSR" id="PIRSR006769-2"/>
    </source>
</evidence>
<evidence type="ECO:0000256" key="11">
    <source>
        <dbReference type="ARBA" id="ARBA00023268"/>
    </source>
</evidence>
<evidence type="ECO:0000256" key="9">
    <source>
        <dbReference type="ARBA" id="ARBA00022857"/>
    </source>
</evidence>
<dbReference type="EMBL" id="LR134377">
    <property type="protein sequence ID" value="VEH08569.1"/>
    <property type="molecule type" value="Genomic_DNA"/>
</dbReference>
<dbReference type="CDD" id="cd01284">
    <property type="entry name" value="Riboflavin_deaminase-reductase"/>
    <property type="match status" value="1"/>
</dbReference>
<dbReference type="InterPro" id="IPR016192">
    <property type="entry name" value="APOBEC/CMP_deaminase_Zn-bd"/>
</dbReference>
<feature type="binding site" evidence="16">
    <location>
        <position position="216"/>
    </location>
    <ligand>
        <name>substrate</name>
    </ligand>
</feature>
<dbReference type="PROSITE" id="PS00903">
    <property type="entry name" value="CYT_DCMP_DEAMINASES_1"/>
    <property type="match status" value="1"/>
</dbReference>
<dbReference type="Proteomes" id="UP000271380">
    <property type="component" value="Chromosome"/>
</dbReference>
<feature type="binding site" evidence="16">
    <location>
        <position position="268"/>
    </location>
    <ligand>
        <name>substrate</name>
    </ligand>
</feature>
<evidence type="ECO:0000256" key="13">
    <source>
        <dbReference type="ARBA" id="ARBA00049886"/>
    </source>
</evidence>
<evidence type="ECO:0000256" key="4">
    <source>
        <dbReference type="ARBA" id="ARBA00005259"/>
    </source>
</evidence>
<dbReference type="InterPro" id="IPR016193">
    <property type="entry name" value="Cytidine_deaminase-like"/>
</dbReference>
<keyword evidence="14" id="KW-0378">Hydrolase</keyword>
<dbReference type="PIRSF" id="PIRSF006769">
    <property type="entry name" value="RibD"/>
    <property type="match status" value="1"/>
</dbReference>
<evidence type="ECO:0000259" key="18">
    <source>
        <dbReference type="PROSITE" id="PS51747"/>
    </source>
</evidence>
<comment type="function">
    <text evidence="1 14">Converts 2,5-diamino-6-(ribosylamino)-4(3h)-pyrimidinone 5'-phosphate into 5-amino-6-(ribosylamino)-2,4(1h,3h)-pyrimidinedione 5'-phosphate.</text>
</comment>
<sequence>MLKTLLVDDLPRSTAPIVLQAIKVAAQAAEQVWGTTSPNPSVGAAIISASGKIVGVGATQPVGGAHAEVMALHAAGAQARGGHAVVTLEPCNHQGRTGPCSQALLAAGIKKVTYLCSDPYPQAAGGAEFLSSHGIEVECLGVRPRALVAWLFAIKQSRPAVTLKWAHTLDGFIAAQDGTSQWITGVKAREYVHHDRSHRDAIIIGTGTAFADRPQLTARYPDGSLYLQQPRRVVIGRRTTDLGFEQFTEIELALNRLWDSGARDVLVEGGHQLWTSFLQLGLVDFIHDYTAPALLGAGIPLLAQSLTENIAGIYRFEVLAHQQLGVDSFSWLERK</sequence>
<comment type="catalytic activity">
    <reaction evidence="12 14">
        <text>5-amino-6-(5-phospho-D-ribitylamino)uracil + NADP(+) = 5-amino-6-(5-phospho-D-ribosylamino)uracil + NADPH + H(+)</text>
        <dbReference type="Rhea" id="RHEA:17845"/>
        <dbReference type="ChEBI" id="CHEBI:15378"/>
        <dbReference type="ChEBI" id="CHEBI:57783"/>
        <dbReference type="ChEBI" id="CHEBI:58349"/>
        <dbReference type="ChEBI" id="CHEBI:58421"/>
        <dbReference type="ChEBI" id="CHEBI:58453"/>
        <dbReference type="EC" id="1.1.1.193"/>
    </reaction>
</comment>
<dbReference type="AlphaFoldDB" id="A0AB38VTT5"/>
<dbReference type="PROSITE" id="PS51747">
    <property type="entry name" value="CYT_DCMP_DEAMINASES_2"/>
    <property type="match status" value="1"/>
</dbReference>
<evidence type="ECO:0000256" key="5">
    <source>
        <dbReference type="ARBA" id="ARBA00007417"/>
    </source>
</evidence>
<feature type="binding site" evidence="16">
    <location>
        <position position="212"/>
    </location>
    <ligand>
        <name>NADP(+)</name>
        <dbReference type="ChEBI" id="CHEBI:58349"/>
    </ligand>
</feature>
<dbReference type="InterPro" id="IPR050765">
    <property type="entry name" value="Riboflavin_Biosynth_HTPR"/>
</dbReference>
<feature type="binding site" evidence="16">
    <location>
        <position position="196"/>
    </location>
    <ligand>
        <name>substrate</name>
    </ligand>
</feature>
<dbReference type="InterPro" id="IPR002734">
    <property type="entry name" value="RibDG_C"/>
</dbReference>
<evidence type="ECO:0000256" key="7">
    <source>
        <dbReference type="ARBA" id="ARBA00022723"/>
    </source>
</evidence>
<feature type="binding site" evidence="17">
    <location>
        <position position="91"/>
    </location>
    <ligand>
        <name>Zn(2+)</name>
        <dbReference type="ChEBI" id="CHEBI:29105"/>
        <note>catalytic</note>
    </ligand>
</feature>
<feature type="domain" description="CMP/dCMP-type deaminase" evidence="18">
    <location>
        <begin position="16"/>
        <end position="138"/>
    </location>
</feature>
<dbReference type="GO" id="GO:0009231">
    <property type="term" value="P:riboflavin biosynthetic process"/>
    <property type="evidence" value="ECO:0007669"/>
    <property type="project" value="UniProtKB-KW"/>
</dbReference>
<feature type="binding site" evidence="16">
    <location>
        <position position="219"/>
    </location>
    <ligand>
        <name>substrate</name>
    </ligand>
</feature>
<dbReference type="NCBIfam" id="TIGR00326">
    <property type="entry name" value="eubact_ribD"/>
    <property type="match status" value="1"/>
</dbReference>
<dbReference type="Gene3D" id="3.40.140.10">
    <property type="entry name" value="Cytidine Deaminase, domain 2"/>
    <property type="match status" value="1"/>
</dbReference>
<dbReference type="EC" id="1.1.1.193" evidence="14"/>
<evidence type="ECO:0000256" key="8">
    <source>
        <dbReference type="ARBA" id="ARBA00022833"/>
    </source>
</evidence>
<feature type="binding site" evidence="17">
    <location>
        <position position="100"/>
    </location>
    <ligand>
        <name>Zn(2+)</name>
        <dbReference type="ChEBI" id="CHEBI:29105"/>
        <note>catalytic</note>
    </ligand>
</feature>
<keyword evidence="10 14" id="KW-0560">Oxidoreductase</keyword>
<evidence type="ECO:0000256" key="6">
    <source>
        <dbReference type="ARBA" id="ARBA00022619"/>
    </source>
</evidence>
<dbReference type="InterPro" id="IPR024072">
    <property type="entry name" value="DHFR-like_dom_sf"/>
</dbReference>
<evidence type="ECO:0000256" key="17">
    <source>
        <dbReference type="PIRSR" id="PIRSR006769-3"/>
    </source>
</evidence>
<feature type="binding site" evidence="16">
    <location>
        <begin position="270"/>
        <end position="276"/>
    </location>
    <ligand>
        <name>NADP(+)</name>
        <dbReference type="ChEBI" id="CHEBI:58349"/>
    </ligand>
</feature>
<evidence type="ECO:0000313" key="20">
    <source>
        <dbReference type="Proteomes" id="UP000271380"/>
    </source>
</evidence>
<accession>A0AB38VTT5</accession>
<keyword evidence="6 14" id="KW-0686">Riboflavin biosynthesis</keyword>
<reference evidence="19 20" key="1">
    <citation type="submission" date="2018-12" db="EMBL/GenBank/DDBJ databases">
        <authorList>
            <consortium name="Pathogen Informatics"/>
        </authorList>
    </citation>
    <scope>NUCLEOTIDE SEQUENCE [LARGE SCALE GENOMIC DNA]</scope>
    <source>
        <strain evidence="19 20">NCTC949</strain>
    </source>
</reference>
<dbReference type="InterPro" id="IPR002125">
    <property type="entry name" value="CMP_dCMP_dom"/>
</dbReference>
<dbReference type="SUPFAM" id="SSF53927">
    <property type="entry name" value="Cytidine deaminase-like"/>
    <property type="match status" value="1"/>
</dbReference>
<evidence type="ECO:0000256" key="14">
    <source>
        <dbReference type="PIRNR" id="PIRNR006769"/>
    </source>
</evidence>
<dbReference type="PANTHER" id="PTHR38011:SF7">
    <property type="entry name" value="2,5-DIAMINO-6-RIBOSYLAMINO-4(3H)-PYRIMIDINONE 5'-PHOSPHATE REDUCTASE"/>
    <property type="match status" value="1"/>
</dbReference>
<evidence type="ECO:0000313" key="19">
    <source>
        <dbReference type="EMBL" id="VEH08569.1"/>
    </source>
</evidence>
<feature type="binding site" evidence="17">
    <location>
        <position position="66"/>
    </location>
    <ligand>
        <name>Zn(2+)</name>
        <dbReference type="ChEBI" id="CHEBI:29105"/>
        <note>catalytic</note>
    </ligand>
</feature>
<dbReference type="GO" id="GO:0008835">
    <property type="term" value="F:diaminohydroxyphosphoribosylaminopyrimidine deaminase activity"/>
    <property type="evidence" value="ECO:0007669"/>
    <property type="project" value="UniProtKB-EC"/>
</dbReference>
<keyword evidence="9 14" id="KW-0521">NADP</keyword>
<evidence type="ECO:0000256" key="1">
    <source>
        <dbReference type="ARBA" id="ARBA00002151"/>
    </source>
</evidence>
<comment type="similarity">
    <text evidence="5 14">In the C-terminal section; belongs to the HTP reductase family.</text>
</comment>
<gene>
    <name evidence="19" type="primary">ribD_1</name>
    <name evidence="19" type="ORF">NCTC949_01684</name>
</gene>
<comment type="pathway">
    <text evidence="3 14">Cofactor biosynthesis; riboflavin biosynthesis; 5-amino-6-(D-ribitylamino)uracil from GTP: step 3/4.</text>
</comment>
<dbReference type="Pfam" id="PF01872">
    <property type="entry name" value="RibD_C"/>
    <property type="match status" value="1"/>
</dbReference>
<keyword evidence="7 14" id="KW-0479">Metal-binding</keyword>
<feature type="binding site" evidence="16">
    <location>
        <position position="180"/>
    </location>
    <ligand>
        <name>substrate</name>
    </ligand>
</feature>
<dbReference type="RefSeq" id="WP_126316939.1">
    <property type="nucleotide sequence ID" value="NZ_JBHOLU010000001.1"/>
</dbReference>
<dbReference type="Pfam" id="PF00383">
    <property type="entry name" value="dCMP_cyt_deam_1"/>
    <property type="match status" value="1"/>
</dbReference>
<comment type="cofactor">
    <cofactor evidence="14 17">
        <name>Zn(2+)</name>
        <dbReference type="ChEBI" id="CHEBI:29105"/>
    </cofactor>
    <text evidence="14 17">Binds 1 zinc ion.</text>
</comment>
<comment type="catalytic activity">
    <reaction evidence="13 14">
        <text>2,5-diamino-6-hydroxy-4-(5-phosphoribosylamino)-pyrimidine + H2O + H(+) = 5-amino-6-(5-phospho-D-ribosylamino)uracil + NH4(+)</text>
        <dbReference type="Rhea" id="RHEA:21868"/>
        <dbReference type="ChEBI" id="CHEBI:15377"/>
        <dbReference type="ChEBI" id="CHEBI:15378"/>
        <dbReference type="ChEBI" id="CHEBI:28938"/>
        <dbReference type="ChEBI" id="CHEBI:58453"/>
        <dbReference type="ChEBI" id="CHEBI:58614"/>
        <dbReference type="EC" id="3.5.4.26"/>
    </reaction>
</comment>
<proteinExistence type="inferred from homology"/>
<evidence type="ECO:0000256" key="15">
    <source>
        <dbReference type="PIRSR" id="PIRSR006769-1"/>
    </source>
</evidence>
<dbReference type="PANTHER" id="PTHR38011">
    <property type="entry name" value="DIHYDROFOLATE REDUCTASE FAMILY PROTEIN (AFU_ORTHOLOGUE AFUA_8G06820)"/>
    <property type="match status" value="1"/>
</dbReference>
<evidence type="ECO:0000256" key="2">
    <source>
        <dbReference type="ARBA" id="ARBA00004882"/>
    </source>
</evidence>
<dbReference type="GO" id="GO:0008270">
    <property type="term" value="F:zinc ion binding"/>
    <property type="evidence" value="ECO:0007669"/>
    <property type="project" value="InterPro"/>
</dbReference>
<keyword evidence="8 14" id="KW-0862">Zinc</keyword>
<evidence type="ECO:0000256" key="10">
    <source>
        <dbReference type="ARBA" id="ARBA00023002"/>
    </source>
</evidence>
<evidence type="ECO:0000256" key="12">
    <source>
        <dbReference type="ARBA" id="ARBA00049861"/>
    </source>
</evidence>
<dbReference type="InterPro" id="IPR004794">
    <property type="entry name" value="Eubact_RibD"/>
</dbReference>
<protein>
    <recommendedName>
        <fullName evidence="14">Riboflavin biosynthesis protein RibD</fullName>
    </recommendedName>
    <domain>
        <recommendedName>
            <fullName evidence="14">Diaminohydroxyphosphoribosylaminopyrimidine deaminase</fullName>
            <shortName evidence="14">DRAP deaminase</shortName>
            <ecNumber evidence="14">3.5.4.26</ecNumber>
        </recommendedName>
        <alternativeName>
            <fullName evidence="14">Riboflavin-specific deaminase</fullName>
        </alternativeName>
    </domain>
    <domain>
        <recommendedName>
            <fullName evidence="14">5-amino-6-(5-phosphoribosylamino)uracil reductase</fullName>
            <ecNumber evidence="14">1.1.1.193</ecNumber>
        </recommendedName>
        <alternativeName>
            <fullName evidence="14">HTP reductase</fullName>
        </alternativeName>
    </domain>
</protein>
<dbReference type="EC" id="3.5.4.26" evidence="14"/>
<dbReference type="Gene3D" id="3.40.430.10">
    <property type="entry name" value="Dihydrofolate Reductase, subunit A"/>
    <property type="match status" value="2"/>
</dbReference>
<comment type="pathway">
    <text evidence="2 14">Cofactor biosynthesis; riboflavin biosynthesis; 5-amino-6-(D-ribitylamino)uracil from GTP: step 2/4.</text>
</comment>
<feature type="active site" description="Proton donor" evidence="15">
    <location>
        <position position="68"/>
    </location>
</feature>
<organism evidence="19 20">
    <name type="scientific">Corynebacterium kutscheri</name>
    <dbReference type="NCBI Taxonomy" id="35755"/>
    <lineage>
        <taxon>Bacteria</taxon>
        <taxon>Bacillati</taxon>
        <taxon>Actinomycetota</taxon>
        <taxon>Actinomycetes</taxon>
        <taxon>Mycobacteriales</taxon>
        <taxon>Corynebacteriaceae</taxon>
        <taxon>Corynebacterium</taxon>
    </lineage>
</organism>
<feature type="binding site" evidence="16">
    <location>
        <position position="208"/>
    </location>
    <ligand>
        <name>NADP(+)</name>
        <dbReference type="ChEBI" id="CHEBI:58349"/>
    </ligand>
</feature>
<comment type="similarity">
    <text evidence="4 14">In the N-terminal section; belongs to the cytidine and deoxycytidylate deaminase family.</text>
</comment>
<dbReference type="SUPFAM" id="SSF53597">
    <property type="entry name" value="Dihydrofolate reductase-like"/>
    <property type="match status" value="1"/>
</dbReference>
<dbReference type="GO" id="GO:0008703">
    <property type="term" value="F:5-amino-6-(5-phosphoribosylamino)uracil reductase activity"/>
    <property type="evidence" value="ECO:0007669"/>
    <property type="project" value="UniProtKB-EC"/>
</dbReference>
<feature type="binding site" evidence="16">
    <location>
        <position position="182"/>
    </location>
    <ligand>
        <name>NADP(+)</name>
        <dbReference type="ChEBI" id="CHEBI:58349"/>
    </ligand>
</feature>
<evidence type="ECO:0000256" key="3">
    <source>
        <dbReference type="ARBA" id="ARBA00004910"/>
    </source>
</evidence>
<feature type="binding site" evidence="16">
    <location>
        <position position="166"/>
    </location>
    <ligand>
        <name>NADP(+)</name>
        <dbReference type="ChEBI" id="CHEBI:58349"/>
    </ligand>
</feature>
<name>A0AB38VTT5_9CORY</name>